<reference evidence="1 2" key="1">
    <citation type="submission" date="2024-10" db="EMBL/GenBank/DDBJ databases">
        <title>Aeromonas and Pseudomonas from the Cagarras Archipelago, Rio de Janeiro, Brazil.</title>
        <authorList>
            <person name="Canellas A.L.B."/>
            <person name="Laport M.S."/>
        </authorList>
    </citation>
    <scope>NUCLEOTIDE SEQUENCE [LARGE SCALE GENOMIC DNA]</scope>
    <source>
        <strain evidence="1 2">CPF-4</strain>
    </source>
</reference>
<dbReference type="EMBL" id="JBINXB010000002">
    <property type="protein sequence ID" value="MFH6564945.1"/>
    <property type="molecule type" value="Genomic_DNA"/>
</dbReference>
<comment type="caution">
    <text evidence="1">The sequence shown here is derived from an EMBL/GenBank/DDBJ whole genome shotgun (WGS) entry which is preliminary data.</text>
</comment>
<accession>A0ABW7LTA9</accession>
<evidence type="ECO:0000313" key="1">
    <source>
        <dbReference type="EMBL" id="MFH6564945.1"/>
    </source>
</evidence>
<organism evidence="1 2">
    <name type="scientific">Pseudomonas kulmbachensis</name>
    <dbReference type="NCBI Taxonomy" id="3043408"/>
    <lineage>
        <taxon>Bacteria</taxon>
        <taxon>Pseudomonadati</taxon>
        <taxon>Pseudomonadota</taxon>
        <taxon>Gammaproteobacteria</taxon>
        <taxon>Pseudomonadales</taxon>
        <taxon>Pseudomonadaceae</taxon>
        <taxon>Pseudomonas</taxon>
    </lineage>
</organism>
<dbReference type="RefSeq" id="WP_395246580.1">
    <property type="nucleotide sequence ID" value="NZ_JBINXA010000003.1"/>
</dbReference>
<dbReference type="Proteomes" id="UP001609821">
    <property type="component" value="Unassembled WGS sequence"/>
</dbReference>
<keyword evidence="2" id="KW-1185">Reference proteome</keyword>
<evidence type="ECO:0000313" key="2">
    <source>
        <dbReference type="Proteomes" id="UP001609821"/>
    </source>
</evidence>
<name>A0ABW7LTA9_9PSED</name>
<gene>
    <name evidence="1" type="ORF">ACHMWK_02975</name>
</gene>
<proteinExistence type="predicted"/>
<sequence length="104" mass="11885">MPEETVLIQPVAVVRDEDGWWDHPDLPDFGEGYTAFKAWLAEQRLALQQWHMEADIDGHHPYDDGECHCLGWGPVAPGPEWFLLGIFDTEDGPCVSWVRREVTP</sequence>
<protein>
    <submittedName>
        <fullName evidence="1">Uncharacterized protein</fullName>
    </submittedName>
</protein>